<evidence type="ECO:0000256" key="2">
    <source>
        <dbReference type="ARBA" id="ARBA00022692"/>
    </source>
</evidence>
<feature type="transmembrane region" description="Helical" evidence="6">
    <location>
        <begin position="429"/>
        <end position="454"/>
    </location>
</feature>
<dbReference type="EMBL" id="ML978171">
    <property type="protein sequence ID" value="KAF2032643.1"/>
    <property type="molecule type" value="Genomic_DNA"/>
</dbReference>
<feature type="compositionally biased region" description="Basic and acidic residues" evidence="5">
    <location>
        <begin position="569"/>
        <end position="580"/>
    </location>
</feature>
<dbReference type="OrthoDB" id="5368598at2759"/>
<feature type="compositionally biased region" description="Low complexity" evidence="5">
    <location>
        <begin position="363"/>
        <end position="374"/>
    </location>
</feature>
<name>A0A9P4LP20_9PLEO</name>
<evidence type="ECO:0000256" key="1">
    <source>
        <dbReference type="ARBA" id="ARBA00004141"/>
    </source>
</evidence>
<feature type="transmembrane region" description="Helical" evidence="6">
    <location>
        <begin position="24"/>
        <end position="44"/>
    </location>
</feature>
<dbReference type="Pfam" id="PF11710">
    <property type="entry name" value="Git3"/>
    <property type="match status" value="1"/>
</dbReference>
<dbReference type="PANTHER" id="PTHR23112">
    <property type="entry name" value="G PROTEIN-COUPLED RECEPTOR 157-RELATED"/>
    <property type="match status" value="1"/>
</dbReference>
<comment type="subcellular location">
    <subcellularLocation>
        <location evidence="1">Membrane</location>
        <topology evidence="1">Multi-pass membrane protein</topology>
    </subcellularLocation>
</comment>
<dbReference type="InterPro" id="IPR022596">
    <property type="entry name" value="GPR1/2/3_C"/>
</dbReference>
<feature type="transmembrane region" description="Helical" evidence="6">
    <location>
        <begin position="181"/>
        <end position="210"/>
    </location>
</feature>
<keyword evidence="4 6" id="KW-0472">Membrane</keyword>
<evidence type="ECO:0000256" key="5">
    <source>
        <dbReference type="SAM" id="MobiDB-lite"/>
    </source>
</evidence>
<protein>
    <recommendedName>
        <fullName evidence="11">G protein-coupled glucose receptor regulating Gpa2-domain-containing protein</fullName>
    </recommendedName>
</protein>
<dbReference type="GO" id="GO:0005886">
    <property type="term" value="C:plasma membrane"/>
    <property type="evidence" value="ECO:0007669"/>
    <property type="project" value="TreeGrafter"/>
</dbReference>
<feature type="transmembrane region" description="Helical" evidence="6">
    <location>
        <begin position="142"/>
        <end position="161"/>
    </location>
</feature>
<evidence type="ECO:0000256" key="4">
    <source>
        <dbReference type="ARBA" id="ARBA00023136"/>
    </source>
</evidence>
<comment type="caution">
    <text evidence="9">The sequence shown here is derived from an EMBL/GenBank/DDBJ whole genome shotgun (WGS) entry which is preliminary data.</text>
</comment>
<evidence type="ECO:0000313" key="9">
    <source>
        <dbReference type="EMBL" id="KAF2032643.1"/>
    </source>
</evidence>
<keyword evidence="2 6" id="KW-0812">Transmembrane</keyword>
<feature type="domain" description="G protein-coupled receptor GPR1/2/3 C-terminal" evidence="8">
    <location>
        <begin position="389"/>
        <end position="462"/>
    </location>
</feature>
<evidence type="ECO:0008006" key="11">
    <source>
        <dbReference type="Google" id="ProtNLM"/>
    </source>
</evidence>
<dbReference type="GO" id="GO:0004930">
    <property type="term" value="F:G protein-coupled receptor activity"/>
    <property type="evidence" value="ECO:0007669"/>
    <property type="project" value="TreeGrafter"/>
</dbReference>
<dbReference type="Pfam" id="PF11970">
    <property type="entry name" value="GPR_Gpa2_C"/>
    <property type="match status" value="1"/>
</dbReference>
<keyword evidence="3 6" id="KW-1133">Transmembrane helix</keyword>
<feature type="compositionally biased region" description="Basic and acidic residues" evidence="5">
    <location>
        <begin position="587"/>
        <end position="596"/>
    </location>
</feature>
<dbReference type="GO" id="GO:0007189">
    <property type="term" value="P:adenylate cyclase-activating G protein-coupled receptor signaling pathway"/>
    <property type="evidence" value="ECO:0007669"/>
    <property type="project" value="TreeGrafter"/>
</dbReference>
<feature type="domain" description="Glucose receptor Git3-like N-terminal" evidence="7">
    <location>
        <begin position="21"/>
        <end position="216"/>
    </location>
</feature>
<evidence type="ECO:0000259" key="7">
    <source>
        <dbReference type="Pfam" id="PF11710"/>
    </source>
</evidence>
<evidence type="ECO:0000256" key="3">
    <source>
        <dbReference type="ARBA" id="ARBA00022989"/>
    </source>
</evidence>
<proteinExistence type="predicted"/>
<accession>A0A9P4LP20</accession>
<keyword evidence="10" id="KW-1185">Reference proteome</keyword>
<feature type="compositionally biased region" description="Polar residues" evidence="5">
    <location>
        <begin position="375"/>
        <end position="385"/>
    </location>
</feature>
<dbReference type="PANTHER" id="PTHR23112:SF37">
    <property type="entry name" value="G PROTEIN-COUPLED RECEPTOR GPR1"/>
    <property type="match status" value="1"/>
</dbReference>
<dbReference type="InterPro" id="IPR023041">
    <property type="entry name" value="Glucose_rcpt_Git3-like_N"/>
</dbReference>
<dbReference type="AlphaFoldDB" id="A0A9P4LP20"/>
<gene>
    <name evidence="9" type="ORF">EK21DRAFT_60163</name>
</gene>
<dbReference type="Proteomes" id="UP000799777">
    <property type="component" value="Unassembled WGS sequence"/>
</dbReference>
<organism evidence="9 10">
    <name type="scientific">Setomelanomma holmii</name>
    <dbReference type="NCBI Taxonomy" id="210430"/>
    <lineage>
        <taxon>Eukaryota</taxon>
        <taxon>Fungi</taxon>
        <taxon>Dikarya</taxon>
        <taxon>Ascomycota</taxon>
        <taxon>Pezizomycotina</taxon>
        <taxon>Dothideomycetes</taxon>
        <taxon>Pleosporomycetidae</taxon>
        <taxon>Pleosporales</taxon>
        <taxon>Pleosporineae</taxon>
        <taxon>Phaeosphaeriaceae</taxon>
        <taxon>Setomelanomma</taxon>
    </lineage>
</organism>
<sequence>MKLVDSAYTSTEAKYLQQTYDIRLASLACSGLSLAACIIAFYWFCRMDKLFRHRLVMLLLFGDLTRAIWYFVFSVYSLVRGTVKTQSGLCQSSGFFIQYGTETTFSDTWLDYAVMTMAIHSALQVFRPASHGVSDGLYQYRNYVYFGGFALPVIMSSLAFVKSAEAYESLGAFCMLPLRPFWYRLALSWISRYLIALTIISLAIFIYTYVGFEFKSYGNLSQSIKTPACTTIGMSTCDIEAGSAVKSDVNVPETAEPVLCSGRRASLIAHDVVSSHRRGSTIAFGSQPHLMRLAVPSHSVYAHSLPEGSTQLPLKHNLSVRPPLCVIPSGNTVKPPPCDIEPEGPLSPRAQPVPDPLASLATQSSDQSHGHSSSTNAPVTSATRSHINRQRMRIHRQLRLMFIYPLVYTLMWLIPFVQHCMNYNDHYAAFPVFAIRMGATVCMLSIGFVDCLIFSIREKLWRSIPTSDGTIWGSFAVWRDPRLGSISKSRLVGGSVDGGRGYTLDRSTSVGGNAVTSVRRSVRTSASDDHTRLAAEQARARLDLEMEERLERLRKVEARETAALEDEGSDCRSEEKMVEVHDDDEGVKEGKGKEKLVGPVVG</sequence>
<feature type="region of interest" description="Disordered" evidence="5">
    <location>
        <begin position="560"/>
        <end position="602"/>
    </location>
</feature>
<evidence type="ECO:0000313" key="10">
    <source>
        <dbReference type="Proteomes" id="UP000799777"/>
    </source>
</evidence>
<dbReference type="SUPFAM" id="SSF81321">
    <property type="entry name" value="Family A G protein-coupled receptor-like"/>
    <property type="match status" value="1"/>
</dbReference>
<evidence type="ECO:0000259" key="8">
    <source>
        <dbReference type="Pfam" id="PF11970"/>
    </source>
</evidence>
<feature type="transmembrane region" description="Helical" evidence="6">
    <location>
        <begin position="56"/>
        <end position="79"/>
    </location>
</feature>
<feature type="region of interest" description="Disordered" evidence="5">
    <location>
        <begin position="336"/>
        <end position="386"/>
    </location>
</feature>
<reference evidence="9" key="1">
    <citation type="journal article" date="2020" name="Stud. Mycol.">
        <title>101 Dothideomycetes genomes: a test case for predicting lifestyles and emergence of pathogens.</title>
        <authorList>
            <person name="Haridas S."/>
            <person name="Albert R."/>
            <person name="Binder M."/>
            <person name="Bloem J."/>
            <person name="Labutti K."/>
            <person name="Salamov A."/>
            <person name="Andreopoulos B."/>
            <person name="Baker S."/>
            <person name="Barry K."/>
            <person name="Bills G."/>
            <person name="Bluhm B."/>
            <person name="Cannon C."/>
            <person name="Castanera R."/>
            <person name="Culley D."/>
            <person name="Daum C."/>
            <person name="Ezra D."/>
            <person name="Gonzalez J."/>
            <person name="Henrissat B."/>
            <person name="Kuo A."/>
            <person name="Liang C."/>
            <person name="Lipzen A."/>
            <person name="Lutzoni F."/>
            <person name="Magnuson J."/>
            <person name="Mondo S."/>
            <person name="Nolan M."/>
            <person name="Ohm R."/>
            <person name="Pangilinan J."/>
            <person name="Park H.-J."/>
            <person name="Ramirez L."/>
            <person name="Alfaro M."/>
            <person name="Sun H."/>
            <person name="Tritt A."/>
            <person name="Yoshinaga Y."/>
            <person name="Zwiers L.-H."/>
            <person name="Turgeon B."/>
            <person name="Goodwin S."/>
            <person name="Spatafora J."/>
            <person name="Crous P."/>
            <person name="Grigoriev I."/>
        </authorList>
    </citation>
    <scope>NUCLEOTIDE SEQUENCE</scope>
    <source>
        <strain evidence="9">CBS 110217</strain>
    </source>
</reference>
<evidence type="ECO:0000256" key="6">
    <source>
        <dbReference type="SAM" id="Phobius"/>
    </source>
</evidence>
<feature type="transmembrane region" description="Helical" evidence="6">
    <location>
        <begin position="398"/>
        <end position="417"/>
    </location>
</feature>